<dbReference type="EMBL" id="JAGFBS010000016">
    <property type="protein sequence ID" value="KAG6374941.1"/>
    <property type="molecule type" value="Genomic_DNA"/>
</dbReference>
<feature type="region of interest" description="Disordered" evidence="1">
    <location>
        <begin position="229"/>
        <end position="270"/>
    </location>
</feature>
<evidence type="ECO:0000313" key="2">
    <source>
        <dbReference type="EMBL" id="KAG6374941.1"/>
    </source>
</evidence>
<gene>
    <name evidence="2" type="ORF">JVT61DRAFT_3693</name>
</gene>
<feature type="compositionally biased region" description="Acidic residues" evidence="1">
    <location>
        <begin position="235"/>
        <end position="247"/>
    </location>
</feature>
<accession>A0A8I3A7U3</accession>
<evidence type="ECO:0000256" key="1">
    <source>
        <dbReference type="SAM" id="MobiDB-lite"/>
    </source>
</evidence>
<dbReference type="AlphaFoldDB" id="A0A8I3A7U3"/>
<protein>
    <submittedName>
        <fullName evidence="2">Uncharacterized protein</fullName>
    </submittedName>
</protein>
<proteinExistence type="predicted"/>
<comment type="caution">
    <text evidence="2">The sequence shown here is derived from an EMBL/GenBank/DDBJ whole genome shotgun (WGS) entry which is preliminary data.</text>
</comment>
<reference evidence="2" key="1">
    <citation type="submission" date="2021-03" db="EMBL/GenBank/DDBJ databases">
        <title>Evolutionary innovations through gain and loss of genes in the ectomycorrhizal Boletales.</title>
        <authorList>
            <person name="Wu G."/>
            <person name="Miyauchi S."/>
            <person name="Morin E."/>
            <person name="Yang Z.-L."/>
            <person name="Xu J."/>
            <person name="Martin F.M."/>
        </authorList>
    </citation>
    <scope>NUCLEOTIDE SEQUENCE</scope>
    <source>
        <strain evidence="2">BR01</strain>
    </source>
</reference>
<sequence>MDDHTDFILPGYTINPLTKQKCLLSLLAAYSRQWNPRNLEYPWYEPWGHILTALVAKHPSFSVAPQPYLWYDSSPTSKPHTIPRMTYNTSTNKEVLDDLLDGVGNISLGSIHSATVPSHRDRSRIPDFAISQTLFSTQANDSVHLSGLSRGVTYVGYPLLTELKRPGHHSDNIHTHLSNSRHWMTLARGQLYNQAFHLFHMYPHQQSVILIAISGLWWSYCIYSRKQMEKGSPPVDEEGDEEEEDPELEPHDLSFPEQDGVHGSNAQELCDSEESADVAVKVIQLEDRLHAYGSDLEFLPLHAKVHPTMPANRLELKDHGRWSHFLLFGTAPSNQVLSLILDRLYHRKGETG</sequence>
<dbReference type="Proteomes" id="UP000683000">
    <property type="component" value="Unassembled WGS sequence"/>
</dbReference>
<evidence type="ECO:0000313" key="3">
    <source>
        <dbReference type="Proteomes" id="UP000683000"/>
    </source>
</evidence>
<dbReference type="OrthoDB" id="2610860at2759"/>
<name>A0A8I3A7U3_9AGAM</name>
<keyword evidence="3" id="KW-1185">Reference proteome</keyword>
<organism evidence="2 3">
    <name type="scientific">Boletus reticuloceps</name>
    <dbReference type="NCBI Taxonomy" id="495285"/>
    <lineage>
        <taxon>Eukaryota</taxon>
        <taxon>Fungi</taxon>
        <taxon>Dikarya</taxon>
        <taxon>Basidiomycota</taxon>
        <taxon>Agaricomycotina</taxon>
        <taxon>Agaricomycetes</taxon>
        <taxon>Agaricomycetidae</taxon>
        <taxon>Boletales</taxon>
        <taxon>Boletineae</taxon>
        <taxon>Boletaceae</taxon>
        <taxon>Boletoideae</taxon>
        <taxon>Boletus</taxon>
    </lineage>
</organism>